<gene>
    <name evidence="2" type="ORF">M5K25_021398</name>
</gene>
<proteinExistence type="predicted"/>
<dbReference type="InterPro" id="IPR029063">
    <property type="entry name" value="SAM-dependent_MTases_sf"/>
</dbReference>
<dbReference type="PANTHER" id="PTHR43317:SF1">
    <property type="entry name" value="THERMOSPERMINE SYNTHASE ACAULIS5"/>
    <property type="match status" value="1"/>
</dbReference>
<dbReference type="GO" id="GO:0006596">
    <property type="term" value="P:polyamine biosynthetic process"/>
    <property type="evidence" value="ECO:0007669"/>
    <property type="project" value="UniProtKB-KW"/>
</dbReference>
<dbReference type="SUPFAM" id="SSF53335">
    <property type="entry name" value="S-adenosyl-L-methionine-dependent methyltransferases"/>
    <property type="match status" value="1"/>
</dbReference>
<organism evidence="2 3">
    <name type="scientific">Dendrobium thyrsiflorum</name>
    <name type="common">Pinecone-like raceme dendrobium</name>
    <name type="synonym">Orchid</name>
    <dbReference type="NCBI Taxonomy" id="117978"/>
    <lineage>
        <taxon>Eukaryota</taxon>
        <taxon>Viridiplantae</taxon>
        <taxon>Streptophyta</taxon>
        <taxon>Embryophyta</taxon>
        <taxon>Tracheophyta</taxon>
        <taxon>Spermatophyta</taxon>
        <taxon>Magnoliopsida</taxon>
        <taxon>Liliopsida</taxon>
        <taxon>Asparagales</taxon>
        <taxon>Orchidaceae</taxon>
        <taxon>Epidendroideae</taxon>
        <taxon>Malaxideae</taxon>
        <taxon>Dendrobiinae</taxon>
        <taxon>Dendrobium</taxon>
    </lineage>
</organism>
<keyword evidence="3" id="KW-1185">Reference proteome</keyword>
<evidence type="ECO:0000313" key="2">
    <source>
        <dbReference type="EMBL" id="KAL0910417.1"/>
    </source>
</evidence>
<name>A0ABD0UJ87_DENTH</name>
<evidence type="ECO:0000313" key="3">
    <source>
        <dbReference type="Proteomes" id="UP001552299"/>
    </source>
</evidence>
<accession>A0ABD0UJ87</accession>
<reference evidence="2 3" key="1">
    <citation type="journal article" date="2024" name="Plant Biotechnol. J.">
        <title>Dendrobium thyrsiflorum genome and its molecular insights into genes involved in important horticultural traits.</title>
        <authorList>
            <person name="Chen B."/>
            <person name="Wang J.Y."/>
            <person name="Zheng P.J."/>
            <person name="Li K.L."/>
            <person name="Liang Y.M."/>
            <person name="Chen X.F."/>
            <person name="Zhang C."/>
            <person name="Zhao X."/>
            <person name="He X."/>
            <person name="Zhang G.Q."/>
            <person name="Liu Z.J."/>
            <person name="Xu Q."/>
        </authorList>
    </citation>
    <scope>NUCLEOTIDE SEQUENCE [LARGE SCALE GENOMIC DNA]</scope>
    <source>
        <strain evidence="2">GZMU011</strain>
    </source>
</reference>
<protein>
    <recommendedName>
        <fullName evidence="4">Methyltransferase-like protein 13</fullName>
    </recommendedName>
</protein>
<evidence type="ECO:0008006" key="4">
    <source>
        <dbReference type="Google" id="ProtNLM"/>
    </source>
</evidence>
<dbReference type="PANTHER" id="PTHR43317">
    <property type="entry name" value="THERMOSPERMINE SYNTHASE ACAULIS5"/>
    <property type="match status" value="1"/>
</dbReference>
<dbReference type="Proteomes" id="UP001552299">
    <property type="component" value="Unassembled WGS sequence"/>
</dbReference>
<sequence length="461" mass="50234">MIHFLSNAMCAEGIDPAVFERIVPSQFLSFSFPNPLASPGNPYADTLRVAVADSPSSTTSNPSPPAIAAVLVPHRREDDWVFSTAAGHFQLLLFLSSPKLTISRLVLIGDLPSPSSSLPRPYSRSQPDGGGKLLDCFQESLIPLLLALCPKAAFLNGVPTIPFLSYEDDVISSTPVERLVGPTAGEMLVEDVEIDLSPSSPELRRRLRFKKMPNLIQTQVRLLPESVDAGIFRPEMGSLVQPYLSPMVSALFLNASAIDDAFGCGCVPWILCVGVGGGALLASLRCRFGFRVLGVEADDVVLSVARRHFGLVEGEFLKVVVDDGIKLIEDYALERSNGNLFHAIMVDLDEEDPMNGIGAPPAEFLQMSVLVGARMALHPEGILVVNVIPSNESLYANMIKLFQKVFCELYELKVEDEENFVIIATVSPIGSVAKKMKKQGGIYEKLKQLDCERFIDCIKKT</sequence>
<dbReference type="EMBL" id="JANQDX010000016">
    <property type="protein sequence ID" value="KAL0910417.1"/>
    <property type="molecule type" value="Genomic_DNA"/>
</dbReference>
<evidence type="ECO:0000256" key="1">
    <source>
        <dbReference type="ARBA" id="ARBA00023115"/>
    </source>
</evidence>
<comment type="caution">
    <text evidence="2">The sequence shown here is derived from an EMBL/GenBank/DDBJ whole genome shotgun (WGS) entry which is preliminary data.</text>
</comment>
<dbReference type="Gene3D" id="3.40.50.150">
    <property type="entry name" value="Vaccinia Virus protein VP39"/>
    <property type="match status" value="1"/>
</dbReference>
<dbReference type="CDD" id="cd02440">
    <property type="entry name" value="AdoMet_MTases"/>
    <property type="match status" value="1"/>
</dbReference>
<dbReference type="AlphaFoldDB" id="A0ABD0UJ87"/>
<keyword evidence="1" id="KW-0620">Polyamine biosynthesis</keyword>